<proteinExistence type="inferred from homology"/>
<dbReference type="Pfam" id="PF00160">
    <property type="entry name" value="Pro_isomerase"/>
    <property type="match status" value="1"/>
</dbReference>
<comment type="function">
    <text evidence="4">PPIases accelerate the folding of proteins. It catalyzes the cis-trans isomerization of proline imidic peptide bonds in oligopeptides.</text>
</comment>
<dbReference type="InterPro" id="IPR024936">
    <property type="entry name" value="Cyclophilin-type_PPIase"/>
</dbReference>
<name>A0A077Z821_TRITR</name>
<gene>
    <name evidence="6" type="ORF">TTRE_0000488701</name>
</gene>
<dbReference type="GO" id="GO:0071013">
    <property type="term" value="C:catalytic step 2 spliceosome"/>
    <property type="evidence" value="ECO:0007669"/>
    <property type="project" value="TreeGrafter"/>
</dbReference>
<comment type="catalytic activity">
    <reaction evidence="4">
        <text>[protein]-peptidylproline (omega=180) = [protein]-peptidylproline (omega=0)</text>
        <dbReference type="Rhea" id="RHEA:16237"/>
        <dbReference type="Rhea" id="RHEA-COMP:10747"/>
        <dbReference type="Rhea" id="RHEA-COMP:10748"/>
        <dbReference type="ChEBI" id="CHEBI:83833"/>
        <dbReference type="ChEBI" id="CHEBI:83834"/>
        <dbReference type="EC" id="5.2.1.8"/>
    </reaction>
</comment>
<dbReference type="PROSITE" id="PS00170">
    <property type="entry name" value="CSA_PPIASE_1"/>
    <property type="match status" value="1"/>
</dbReference>
<dbReference type="FunFam" id="2.40.100.10:FF:000008">
    <property type="entry name" value="Peptidyl-prolyl cis-trans isomerase"/>
    <property type="match status" value="1"/>
</dbReference>
<dbReference type="GO" id="GO:0006457">
    <property type="term" value="P:protein folding"/>
    <property type="evidence" value="ECO:0007669"/>
    <property type="project" value="InterPro"/>
</dbReference>
<dbReference type="PRINTS" id="PR00153">
    <property type="entry name" value="CSAPPISMRASE"/>
</dbReference>
<reference evidence="6" key="1">
    <citation type="submission" date="2014-01" db="EMBL/GenBank/DDBJ databases">
        <authorList>
            <person name="Aslett M."/>
        </authorList>
    </citation>
    <scope>NUCLEOTIDE SEQUENCE</scope>
</reference>
<comment type="similarity">
    <text evidence="4">Belongs to the cyclophilin-type PPIase family.</text>
</comment>
<dbReference type="InterPro" id="IPR029000">
    <property type="entry name" value="Cyclophilin-like_dom_sf"/>
</dbReference>
<evidence type="ECO:0000259" key="5">
    <source>
        <dbReference type="PROSITE" id="PS50072"/>
    </source>
</evidence>
<dbReference type="AlphaFoldDB" id="A0A077Z821"/>
<dbReference type="PANTHER" id="PTHR45625:SF4">
    <property type="entry name" value="PEPTIDYLPROLYL ISOMERASE DOMAIN AND WD REPEAT-CONTAINING PROTEIN 1"/>
    <property type="match status" value="1"/>
</dbReference>
<dbReference type="EC" id="5.2.1.8" evidence="4"/>
<evidence type="ECO:0000256" key="2">
    <source>
        <dbReference type="ARBA" id="ARBA00023235"/>
    </source>
</evidence>
<keyword evidence="2 4" id="KW-0413">Isomerase</keyword>
<keyword evidence="7" id="KW-1185">Reference proteome</keyword>
<evidence type="ECO:0000313" key="6">
    <source>
        <dbReference type="EMBL" id="CDW56607.1"/>
    </source>
</evidence>
<dbReference type="InterPro" id="IPR020892">
    <property type="entry name" value="Cyclophilin-type_PPIase_CS"/>
</dbReference>
<dbReference type="EMBL" id="HG806059">
    <property type="protein sequence ID" value="CDW56607.1"/>
    <property type="molecule type" value="Genomic_DNA"/>
</dbReference>
<dbReference type="PANTHER" id="PTHR45625">
    <property type="entry name" value="PEPTIDYL-PROLYL CIS-TRANS ISOMERASE-RELATED"/>
    <property type="match status" value="1"/>
</dbReference>
<accession>A0A077Z821</accession>
<dbReference type="Proteomes" id="UP000030665">
    <property type="component" value="Unassembled WGS sequence"/>
</dbReference>
<dbReference type="PIRSF" id="PIRSF001467">
    <property type="entry name" value="Peptidylpro_ismrse"/>
    <property type="match status" value="1"/>
</dbReference>
<dbReference type="PROSITE" id="PS50072">
    <property type="entry name" value="CSA_PPIASE_2"/>
    <property type="match status" value="1"/>
</dbReference>
<dbReference type="SUPFAM" id="SSF50891">
    <property type="entry name" value="Cyclophilin-like"/>
    <property type="match status" value="1"/>
</dbReference>
<feature type="domain" description="PPIase cyclophilin-type" evidence="5">
    <location>
        <begin position="1"/>
        <end position="145"/>
    </location>
</feature>
<dbReference type="STRING" id="36087.A0A077Z821"/>
<dbReference type="Gene3D" id="2.40.100.10">
    <property type="entry name" value="Cyclophilin-like"/>
    <property type="match status" value="1"/>
</dbReference>
<comment type="subunit">
    <text evidence="3">Identified in the spliceosome C complex. Interacts with SNW1/SKIP. Interacts with CDC40/PRP17; this interaction leads to CDC40 isomerization. Interacts with RBM22.</text>
</comment>
<evidence type="ECO:0000256" key="1">
    <source>
        <dbReference type="ARBA" id="ARBA00023110"/>
    </source>
</evidence>
<evidence type="ECO:0000313" key="7">
    <source>
        <dbReference type="Proteomes" id="UP000030665"/>
    </source>
</evidence>
<protein>
    <recommendedName>
        <fullName evidence="4">Peptidyl-prolyl cis-trans isomerase</fullName>
        <shortName evidence="4">PPIase</shortName>
        <ecNumber evidence="4">5.2.1.8</ecNumber>
    </recommendedName>
</protein>
<keyword evidence="1 4" id="KW-0697">Rotamase</keyword>
<sequence>MGTMMVELYWHHAPKACRNFAELSHRGYYNGTLFHRIIPDFIVQGGDPTGTGRGGSSIYGTVFEDEIAEDLRHTGAGILSMANAGPNTNGSQFFFTLAPCQWLDGRHTIFGRLCLGIKVLQRIGMVETDSNDCPLERISILKSFAKWQK</sequence>
<dbReference type="InterPro" id="IPR044666">
    <property type="entry name" value="Cyclophilin_A-like"/>
</dbReference>
<dbReference type="GO" id="GO:0003755">
    <property type="term" value="F:peptidyl-prolyl cis-trans isomerase activity"/>
    <property type="evidence" value="ECO:0007669"/>
    <property type="project" value="UniProtKB-UniRule"/>
</dbReference>
<dbReference type="InterPro" id="IPR002130">
    <property type="entry name" value="Cyclophilin-type_PPIase_dom"/>
</dbReference>
<evidence type="ECO:0000256" key="3">
    <source>
        <dbReference type="ARBA" id="ARBA00062845"/>
    </source>
</evidence>
<reference evidence="6" key="2">
    <citation type="submission" date="2014-03" db="EMBL/GenBank/DDBJ databases">
        <title>The whipworm genome and dual-species transcriptomics of an intimate host-pathogen interaction.</title>
        <authorList>
            <person name="Foth B.J."/>
            <person name="Tsai I.J."/>
            <person name="Reid A.J."/>
            <person name="Bancroft A.J."/>
            <person name="Nichol S."/>
            <person name="Tracey A."/>
            <person name="Holroyd N."/>
            <person name="Cotton J.A."/>
            <person name="Stanley E.J."/>
            <person name="Zarowiecki M."/>
            <person name="Liu J.Z."/>
            <person name="Huckvale T."/>
            <person name="Cooper P.J."/>
            <person name="Grencis R.K."/>
            <person name="Berriman M."/>
        </authorList>
    </citation>
    <scope>NUCLEOTIDE SEQUENCE [LARGE SCALE GENOMIC DNA]</scope>
</reference>
<organism evidence="6 7">
    <name type="scientific">Trichuris trichiura</name>
    <name type="common">Whipworm</name>
    <name type="synonym">Trichocephalus trichiurus</name>
    <dbReference type="NCBI Taxonomy" id="36087"/>
    <lineage>
        <taxon>Eukaryota</taxon>
        <taxon>Metazoa</taxon>
        <taxon>Ecdysozoa</taxon>
        <taxon>Nematoda</taxon>
        <taxon>Enoplea</taxon>
        <taxon>Dorylaimia</taxon>
        <taxon>Trichinellida</taxon>
        <taxon>Trichuridae</taxon>
        <taxon>Trichuris</taxon>
    </lineage>
</organism>
<evidence type="ECO:0000256" key="4">
    <source>
        <dbReference type="RuleBase" id="RU363019"/>
    </source>
</evidence>
<dbReference type="OrthoDB" id="5916692at2759"/>